<dbReference type="PANTHER" id="PTHR30469">
    <property type="entry name" value="MULTIDRUG RESISTANCE PROTEIN MDTA"/>
    <property type="match status" value="1"/>
</dbReference>
<dbReference type="EMBL" id="JAVRHX010000003">
    <property type="protein sequence ID" value="MDT0595572.1"/>
    <property type="molecule type" value="Genomic_DNA"/>
</dbReference>
<comment type="similarity">
    <text evidence="1">Belongs to the membrane fusion protein (MFP) (TC 8.A.1) family.</text>
</comment>
<dbReference type="InterPro" id="IPR058647">
    <property type="entry name" value="BSH_CzcB-like"/>
</dbReference>
<evidence type="ECO:0000259" key="4">
    <source>
        <dbReference type="Pfam" id="PF25967"/>
    </source>
</evidence>
<feature type="domain" description="CzcB-like barrel-sandwich hybrid" evidence="5">
    <location>
        <begin position="100"/>
        <end position="233"/>
    </location>
</feature>
<comment type="caution">
    <text evidence="6">The sequence shown here is derived from an EMBL/GenBank/DDBJ whole genome shotgun (WGS) entry which is preliminary data.</text>
</comment>
<protein>
    <submittedName>
        <fullName evidence="6">Efflux RND transporter periplasmic adaptor subunit</fullName>
    </submittedName>
</protein>
<proteinExistence type="inferred from homology"/>
<dbReference type="RefSeq" id="WP_311369093.1">
    <property type="nucleotide sequence ID" value="NZ_JAVRHX010000003.1"/>
</dbReference>
<dbReference type="NCBIfam" id="TIGR01730">
    <property type="entry name" value="RND_mfp"/>
    <property type="match status" value="1"/>
</dbReference>
<dbReference type="Pfam" id="PF25973">
    <property type="entry name" value="BSH_CzcB"/>
    <property type="match status" value="1"/>
</dbReference>
<keyword evidence="2" id="KW-0175">Coiled coil</keyword>
<dbReference type="Gene3D" id="2.40.420.20">
    <property type="match status" value="1"/>
</dbReference>
<dbReference type="Gene3D" id="1.10.287.470">
    <property type="entry name" value="Helix hairpin bin"/>
    <property type="match status" value="1"/>
</dbReference>
<evidence type="ECO:0000256" key="3">
    <source>
        <dbReference type="SAM" id="Phobius"/>
    </source>
</evidence>
<dbReference type="Gene3D" id="2.40.30.170">
    <property type="match status" value="1"/>
</dbReference>
<accession>A0ABU2ZSG3</accession>
<feature type="transmembrane region" description="Helical" evidence="3">
    <location>
        <begin position="27"/>
        <end position="46"/>
    </location>
</feature>
<dbReference type="Proteomes" id="UP001253545">
    <property type="component" value="Unassembled WGS sequence"/>
</dbReference>
<evidence type="ECO:0000256" key="1">
    <source>
        <dbReference type="ARBA" id="ARBA00009477"/>
    </source>
</evidence>
<dbReference type="Pfam" id="PF25967">
    <property type="entry name" value="RND-MFP_C"/>
    <property type="match status" value="1"/>
</dbReference>
<dbReference type="Gene3D" id="2.40.50.100">
    <property type="match status" value="1"/>
</dbReference>
<reference evidence="6 7" key="1">
    <citation type="submission" date="2023-09" db="EMBL/GenBank/DDBJ databases">
        <authorList>
            <person name="Rey-Velasco X."/>
        </authorList>
    </citation>
    <scope>NUCLEOTIDE SEQUENCE [LARGE SCALE GENOMIC DNA]</scope>
    <source>
        <strain evidence="6 7">P117</strain>
    </source>
</reference>
<evidence type="ECO:0000259" key="5">
    <source>
        <dbReference type="Pfam" id="PF25973"/>
    </source>
</evidence>
<evidence type="ECO:0000313" key="7">
    <source>
        <dbReference type="Proteomes" id="UP001253545"/>
    </source>
</evidence>
<keyword evidence="7" id="KW-1185">Reference proteome</keyword>
<name>A0ABU2ZSG3_9ALTE</name>
<dbReference type="PANTHER" id="PTHR30469:SF11">
    <property type="entry name" value="BLL4320 PROTEIN"/>
    <property type="match status" value="1"/>
</dbReference>
<feature type="domain" description="Multidrug resistance protein MdtA-like C-terminal permuted SH3" evidence="4">
    <location>
        <begin position="326"/>
        <end position="383"/>
    </location>
</feature>
<evidence type="ECO:0000313" key="6">
    <source>
        <dbReference type="EMBL" id="MDT0595572.1"/>
    </source>
</evidence>
<keyword evidence="3" id="KW-1133">Transmembrane helix</keyword>
<keyword evidence="3" id="KW-0812">Transmembrane</keyword>
<organism evidence="6 7">
    <name type="scientific">Glaciecola petra</name>
    <dbReference type="NCBI Taxonomy" id="3075602"/>
    <lineage>
        <taxon>Bacteria</taxon>
        <taxon>Pseudomonadati</taxon>
        <taxon>Pseudomonadota</taxon>
        <taxon>Gammaproteobacteria</taxon>
        <taxon>Alteromonadales</taxon>
        <taxon>Alteromonadaceae</taxon>
        <taxon>Glaciecola</taxon>
    </lineage>
</organism>
<dbReference type="SUPFAM" id="SSF111369">
    <property type="entry name" value="HlyD-like secretion proteins"/>
    <property type="match status" value="1"/>
</dbReference>
<feature type="coiled-coil region" evidence="2">
    <location>
        <begin position="172"/>
        <end position="199"/>
    </location>
</feature>
<dbReference type="InterPro" id="IPR006143">
    <property type="entry name" value="RND_pump_MFP"/>
</dbReference>
<gene>
    <name evidence="6" type="ORF">RM552_12005</name>
</gene>
<keyword evidence="3" id="KW-0472">Membrane</keyword>
<sequence length="424" mass="45943">MSFSSDVSGSKQSSNNLERADNKPNKALLFGVCGVCFVLLMVLMMFSGNHAAQALNNEDLLSMQNAKVEVLSIKVQNSYTKPRSVFGQIEAVKKSDIGFELSGSLQSIEVLEGQNVVKGQVLASLDTARLSAQKSELKSALARSKANLALAKVSQKRVVKLVDNKLEPQQSLDEAQAQLDAAIAAVEEASARVNTLEVEIRKSILYAPFDGQVVQQFFDAGTVISPGQAIFSLIASDNLEARFGLPDNTAFGLMKGQNYTLNIQNTPFTATVKSVAQQRNQATRTIDALFSININDLSLQQRQFMVAGDLVSLSVDLALPKQGAWVPISALASGIRGLWTLYVVEGDKVQTRLVSIEYSDQEKAYVSGAIKNGDLVVRGGIQRLTPKQTVKNVVHLELQDVLAEHTFANIPESSGHILNIESSY</sequence>
<evidence type="ECO:0000256" key="2">
    <source>
        <dbReference type="SAM" id="Coils"/>
    </source>
</evidence>
<dbReference type="InterPro" id="IPR058627">
    <property type="entry name" value="MdtA-like_C"/>
</dbReference>